<gene>
    <name evidence="2" type="ORF">WKI68_11400</name>
</gene>
<accession>A0ABU8U200</accession>
<organism evidence="2 3">
    <name type="scientific">Streptomyces caledonius</name>
    <dbReference type="NCBI Taxonomy" id="3134107"/>
    <lineage>
        <taxon>Bacteria</taxon>
        <taxon>Bacillati</taxon>
        <taxon>Actinomycetota</taxon>
        <taxon>Actinomycetes</taxon>
        <taxon>Kitasatosporales</taxon>
        <taxon>Streptomycetaceae</taxon>
        <taxon>Streptomyces</taxon>
    </lineage>
</organism>
<keyword evidence="3" id="KW-1185">Reference proteome</keyword>
<feature type="region of interest" description="Disordered" evidence="1">
    <location>
        <begin position="361"/>
        <end position="394"/>
    </location>
</feature>
<evidence type="ECO:0000256" key="1">
    <source>
        <dbReference type="SAM" id="MobiDB-lite"/>
    </source>
</evidence>
<dbReference type="InterPro" id="IPR011989">
    <property type="entry name" value="ARM-like"/>
</dbReference>
<comment type="caution">
    <text evidence="2">The sequence shown here is derived from an EMBL/GenBank/DDBJ whole genome shotgun (WGS) entry which is preliminary data.</text>
</comment>
<protein>
    <submittedName>
        <fullName evidence="2">Uncharacterized protein</fullName>
    </submittedName>
</protein>
<name>A0ABU8U200_9ACTN</name>
<evidence type="ECO:0000313" key="2">
    <source>
        <dbReference type="EMBL" id="MEJ8641908.1"/>
    </source>
</evidence>
<dbReference type="InterPro" id="IPR016024">
    <property type="entry name" value="ARM-type_fold"/>
</dbReference>
<dbReference type="SUPFAM" id="SSF48371">
    <property type="entry name" value="ARM repeat"/>
    <property type="match status" value="2"/>
</dbReference>
<feature type="compositionally biased region" description="Low complexity" evidence="1">
    <location>
        <begin position="373"/>
        <end position="389"/>
    </location>
</feature>
<dbReference type="Proteomes" id="UP001382904">
    <property type="component" value="Unassembled WGS sequence"/>
</dbReference>
<dbReference type="Pfam" id="PF13646">
    <property type="entry name" value="HEAT_2"/>
    <property type="match status" value="1"/>
</dbReference>
<feature type="region of interest" description="Disordered" evidence="1">
    <location>
        <begin position="415"/>
        <end position="436"/>
    </location>
</feature>
<reference evidence="2 3" key="1">
    <citation type="submission" date="2024-03" db="EMBL/GenBank/DDBJ databases">
        <title>Novel Streptomyces species of biotechnological and ecological value are a feature of Machair soil.</title>
        <authorList>
            <person name="Prole J.R."/>
            <person name="Goodfellow M."/>
            <person name="Allenby N."/>
            <person name="Ward A.C."/>
        </authorList>
    </citation>
    <scope>NUCLEOTIDE SEQUENCE [LARGE SCALE GENOMIC DNA]</scope>
    <source>
        <strain evidence="2 3">MS1.HAVA.3</strain>
    </source>
</reference>
<evidence type="ECO:0000313" key="3">
    <source>
        <dbReference type="Proteomes" id="UP001382904"/>
    </source>
</evidence>
<feature type="compositionally biased region" description="Basic residues" evidence="1">
    <location>
        <begin position="457"/>
        <end position="469"/>
    </location>
</feature>
<dbReference type="EMBL" id="JBBKAM010000002">
    <property type="protein sequence ID" value="MEJ8641908.1"/>
    <property type="molecule type" value="Genomic_DNA"/>
</dbReference>
<proteinExistence type="predicted"/>
<sequence length="469" mass="50163">MDLDTGTARTAMPEITELSSVLDGLAQNPTLPDDVALRLLPYGGGLDMALRRGVTPSREVCEAFIAAGEGADLARARHLPDAIADRLAHDPDPDVRSALAHRDRPDHGRHGLFAADPDAEVRESLAQNPLVPGELLAVLAADEDPRVRRAAARAWADPPEDALRALLTDPDPRVREAAATRRPPADMGAALLADPHTRLHAVALLDLDPQTIAALAADPDEEMRRRVARHPDLGAQARDVLARDADPMVRGAVFERADTPAGLRAEIHEGLHAGYLRAQEDLGAGDEDDFLCYVALTASLTGAYPWVVADPAPYADSPYLGVRRAAAGSAALPAEARRRMLDDEDSTVRFLAFAGTAAPDPPWPRTWNGGTSGASSPAGPPTTSGSRPGRCGGSARIRPRGCACWRWGTRSCRPNSPRGWRRTGTRASDAGSRAPRIPACRSRRSCACSATPTAMSPRRRPPRRCCRRP</sequence>
<feature type="region of interest" description="Disordered" evidence="1">
    <location>
        <begin position="448"/>
        <end position="469"/>
    </location>
</feature>
<dbReference type="Gene3D" id="1.25.10.10">
    <property type="entry name" value="Leucine-rich Repeat Variant"/>
    <property type="match status" value="1"/>
</dbReference>